<dbReference type="Gene3D" id="3.30.565.10">
    <property type="entry name" value="Histidine kinase-like ATPase, C-terminal domain"/>
    <property type="match status" value="1"/>
</dbReference>
<dbReference type="Proteomes" id="UP000010164">
    <property type="component" value="Unassembled WGS sequence"/>
</dbReference>
<dbReference type="PANTHER" id="PTHR46919">
    <property type="entry name" value="ZINC FINGER, C3HC4 TYPE (RING FINGER) FAMILY PROTEIN"/>
    <property type="match status" value="1"/>
</dbReference>
<dbReference type="InterPro" id="IPR058210">
    <property type="entry name" value="SACS/Nov_dom"/>
</dbReference>
<dbReference type="AlphaFoldDB" id="L0W758"/>
<evidence type="ECO:0000313" key="2">
    <source>
        <dbReference type="EMBL" id="EKF72769.1"/>
    </source>
</evidence>
<keyword evidence="3" id="KW-1185">Reference proteome</keyword>
<dbReference type="PANTHER" id="PTHR46919:SF2">
    <property type="entry name" value="SACSIN"/>
    <property type="match status" value="1"/>
</dbReference>
<gene>
    <name evidence="2" type="ORF">A11A3_17045</name>
</gene>
<evidence type="ECO:0000313" key="3">
    <source>
        <dbReference type="Proteomes" id="UP000010164"/>
    </source>
</evidence>
<dbReference type="NCBIfam" id="NF047352">
    <property type="entry name" value="P_loop_sacsin"/>
    <property type="match status" value="1"/>
</dbReference>
<evidence type="ECO:0000259" key="1">
    <source>
        <dbReference type="Pfam" id="PF25794"/>
    </source>
</evidence>
<organism evidence="2 3">
    <name type="scientific">Alcanivorax hongdengensis A-11-3</name>
    <dbReference type="NCBI Taxonomy" id="1177179"/>
    <lineage>
        <taxon>Bacteria</taxon>
        <taxon>Pseudomonadati</taxon>
        <taxon>Pseudomonadota</taxon>
        <taxon>Gammaproteobacteria</taxon>
        <taxon>Oceanospirillales</taxon>
        <taxon>Alcanivoracaceae</taxon>
        <taxon>Alcanivorax</taxon>
    </lineage>
</organism>
<dbReference type="Pfam" id="PF25794">
    <property type="entry name" value="SACS"/>
    <property type="match status" value="1"/>
</dbReference>
<dbReference type="STRING" id="1177179.A11A3_17045"/>
<dbReference type="SUPFAM" id="SSF55874">
    <property type="entry name" value="ATPase domain of HSP90 chaperone/DNA topoisomerase II/histidine kinase"/>
    <property type="match status" value="1"/>
</dbReference>
<proteinExistence type="predicted"/>
<dbReference type="InterPro" id="IPR036890">
    <property type="entry name" value="HATPase_C_sf"/>
</dbReference>
<name>L0W758_9GAMM</name>
<dbReference type="EMBL" id="AMRJ01000062">
    <property type="protein sequence ID" value="EKF72769.1"/>
    <property type="molecule type" value="Genomic_DNA"/>
</dbReference>
<dbReference type="eggNOG" id="COG3170">
    <property type="taxonomic scope" value="Bacteria"/>
</dbReference>
<comment type="caution">
    <text evidence="2">The sequence shown here is derived from an EMBL/GenBank/DDBJ whole genome shotgun (WGS) entry which is preliminary data.</text>
</comment>
<feature type="non-terminal residue" evidence="2">
    <location>
        <position position="498"/>
    </location>
</feature>
<feature type="domain" description="Sacsin/Nov" evidence="1">
    <location>
        <begin position="30"/>
        <end position="126"/>
    </location>
</feature>
<accession>L0W758</accession>
<sequence>MNNQKTGSYTANLIGNIQSHLAGLQGYDVMALELIQNADDAKAEEVIFDITDAGLYVRNSGQFTYCGDLERFCSFTTDGNYKCDYHRITDVGSGGKLSRSENIGRFGIGFVSTYQVTDHPEIRSAGIKLALYPEHGKWSIEEFEEPAGTSFFLPWASDPESEGRLALGISHISSDHIDQLTDDFQEVLRKSLLFLRHIRKAEVRRNGKLLMACDLDRSEETDLIISFRPSGTVEQWRILRANAEEAAQPLYATHPRLESLHRSTEISIGLRVDPEPITDGLLYAFLPTEQATGLPLHINADFFPESDRKAVIFAGHQHEQAWNEMLIEAAATELSRDLDNLLQILGPVQLWSLLNRAYEISKPTEHPICFSRFWDRLKASATQAKIAEAQDGSFQRPENVFIPRTLLNENQANALLEIGGRLAAEELRPYQTTMNQLGAPILTLERLVVLMESAFSQQEAGTTKVAPERLQHFYHPFWEIINDLLSDAAVNRHQFSRH</sequence>
<protein>
    <recommendedName>
        <fullName evidence="1">Sacsin/Nov domain-containing protein</fullName>
    </recommendedName>
</protein>
<reference evidence="2 3" key="1">
    <citation type="journal article" date="2012" name="J. Bacteriol.">
        <title>Genome Sequence of the Alkane-Degrading Bacterium Alcanivorax hongdengensis Type Strain A-11-3.</title>
        <authorList>
            <person name="Lai Q."/>
            <person name="Shao Z."/>
        </authorList>
    </citation>
    <scope>NUCLEOTIDE SEQUENCE [LARGE SCALE GENOMIC DNA]</scope>
    <source>
        <strain evidence="2 3">A-11-3</strain>
    </source>
</reference>
<dbReference type="RefSeq" id="WP_008930571.1">
    <property type="nucleotide sequence ID" value="NZ_AMRJ01000062.1"/>
</dbReference>